<sequence>MRFKLTGLLLRSRLVPMPIKARLAARAPLNPGGVSAFMLQAPSRIGRHVAKGVLVLNQVDQVLQLHPELKALFLLVERKGWHGPNTSVAADIKLVEDSSTLPLIRSCFPRAVLIEASGGDFVDEQAFRPLDVSPDFDVIQIACWSPRKRIELMIDAAARLPNVRFVHFGHFEHGGSADEQAYRQDCLDRARRQAPNIHFPYPDPQGDSPPPHDKTSINAWINRARIGLLTTHLEGHPRFKMECLAADRPMLIPTDTSVPTRKHVTAETGRLFDPTATALAEAIPAMLDTLGTFAPRDYVLAHSGRTNTLRELRAALASLAGRGVPAKHYDTVDWDGRNQNLRWGDSAMTLLAELLSTYRPLLPARHRRG</sequence>
<dbReference type="Gene3D" id="3.40.50.2000">
    <property type="entry name" value="Glycogen Phosphorylase B"/>
    <property type="match status" value="1"/>
</dbReference>
<dbReference type="AlphaFoldDB" id="A0AAE9ZZC1"/>
<gene>
    <name evidence="1" type="ORF">PXH66_17510</name>
</gene>
<evidence type="ECO:0008006" key="3">
    <source>
        <dbReference type="Google" id="ProtNLM"/>
    </source>
</evidence>
<protein>
    <recommendedName>
        <fullName evidence="3">Glycosyltransferase family 1 protein</fullName>
    </recommendedName>
</protein>
<accession>A0AAE9ZZC1</accession>
<organism evidence="1 2">
    <name type="scientific">Synoicihabitans lomoniglobus</name>
    <dbReference type="NCBI Taxonomy" id="2909285"/>
    <lineage>
        <taxon>Bacteria</taxon>
        <taxon>Pseudomonadati</taxon>
        <taxon>Verrucomicrobiota</taxon>
        <taxon>Opitutia</taxon>
        <taxon>Opitutales</taxon>
        <taxon>Opitutaceae</taxon>
        <taxon>Synoicihabitans</taxon>
    </lineage>
</organism>
<evidence type="ECO:0000313" key="2">
    <source>
        <dbReference type="Proteomes" id="UP001218638"/>
    </source>
</evidence>
<dbReference type="EMBL" id="CP119075">
    <property type="protein sequence ID" value="WED64138.1"/>
    <property type="molecule type" value="Genomic_DNA"/>
</dbReference>
<keyword evidence="2" id="KW-1185">Reference proteome</keyword>
<evidence type="ECO:0000313" key="1">
    <source>
        <dbReference type="EMBL" id="WED64138.1"/>
    </source>
</evidence>
<dbReference type="KEGG" id="slom:PXH66_17510"/>
<dbReference type="SUPFAM" id="SSF53756">
    <property type="entry name" value="UDP-Glycosyltransferase/glycogen phosphorylase"/>
    <property type="match status" value="1"/>
</dbReference>
<reference evidence="1" key="1">
    <citation type="submission" date="2023-03" db="EMBL/GenBank/DDBJ databases">
        <title>Lomoglobus Profundus gen. nov., sp. nov., a novel member of the phylum Verrucomicrobia, isolated from deep-marine sediment of South China Sea.</title>
        <authorList>
            <person name="Ahmad T."/>
            <person name="Ishaq S.E."/>
            <person name="Wang F."/>
        </authorList>
    </citation>
    <scope>NUCLEOTIDE SEQUENCE</scope>
    <source>
        <strain evidence="1">LMO-M01</strain>
    </source>
</reference>
<proteinExistence type="predicted"/>
<dbReference type="RefSeq" id="WP_330928043.1">
    <property type="nucleotide sequence ID" value="NZ_CP119075.1"/>
</dbReference>
<dbReference type="Proteomes" id="UP001218638">
    <property type="component" value="Chromosome"/>
</dbReference>
<name>A0AAE9ZZC1_9BACT</name>